<keyword evidence="3" id="KW-1185">Reference proteome</keyword>
<evidence type="ECO:0000313" key="2">
    <source>
        <dbReference type="EMBL" id="AAM04068.1"/>
    </source>
</evidence>
<sequence length="95" mass="11117">MLLKTTGIIKNIILCYHQGKLSIKFIKKEQEKNIPLKSSLQVRKCRTGKRPRIERNSGSCGLKPSRNRQMKRGEFTGRIFNRRKGLKHYISPKHL</sequence>
<dbReference type="KEGG" id="mac:MA_0625"/>
<dbReference type="STRING" id="188937.MA_0625"/>
<dbReference type="AlphaFoldDB" id="Q8TT15"/>
<protein>
    <submittedName>
        <fullName evidence="2">Uncharacterized protein</fullName>
    </submittedName>
</protein>
<feature type="region of interest" description="Disordered" evidence="1">
    <location>
        <begin position="45"/>
        <end position="67"/>
    </location>
</feature>
<name>Q8TT15_METAC</name>
<gene>
    <name evidence="2" type="ordered locus">MA_0625</name>
</gene>
<dbReference type="InParanoid" id="Q8TT15"/>
<organism evidence="2 3">
    <name type="scientific">Methanosarcina acetivorans (strain ATCC 35395 / DSM 2834 / JCM 12185 / C2A)</name>
    <dbReference type="NCBI Taxonomy" id="188937"/>
    <lineage>
        <taxon>Archaea</taxon>
        <taxon>Methanobacteriati</taxon>
        <taxon>Methanobacteriota</taxon>
        <taxon>Stenosarchaea group</taxon>
        <taxon>Methanomicrobia</taxon>
        <taxon>Methanosarcinales</taxon>
        <taxon>Methanosarcinaceae</taxon>
        <taxon>Methanosarcina</taxon>
    </lineage>
</organism>
<dbReference type="EnsemblBacteria" id="AAM04068">
    <property type="protein sequence ID" value="AAM04068"/>
    <property type="gene ID" value="MA_0625"/>
</dbReference>
<proteinExistence type="predicted"/>
<dbReference type="EMBL" id="AE010299">
    <property type="protein sequence ID" value="AAM04068.1"/>
    <property type="molecule type" value="Genomic_DNA"/>
</dbReference>
<evidence type="ECO:0000313" key="3">
    <source>
        <dbReference type="Proteomes" id="UP000002487"/>
    </source>
</evidence>
<evidence type="ECO:0000256" key="1">
    <source>
        <dbReference type="SAM" id="MobiDB-lite"/>
    </source>
</evidence>
<accession>Q8TT15</accession>
<dbReference type="HOGENOM" id="CLU_2366173_0_0_2"/>
<reference evidence="2 3" key="1">
    <citation type="journal article" date="2002" name="Genome Res.">
        <title>The genome of Methanosarcina acetivorans reveals extensive metabolic and physiological diversity.</title>
        <authorList>
            <person name="Galagan J.E."/>
            <person name="Nusbaum C."/>
            <person name="Roy A."/>
            <person name="Endrizzi M.G."/>
            <person name="Macdonald P."/>
            <person name="FitzHugh W."/>
            <person name="Calvo S."/>
            <person name="Engels R."/>
            <person name="Smirnov S."/>
            <person name="Atnoor D."/>
            <person name="Brown A."/>
            <person name="Allen N."/>
            <person name="Naylor J."/>
            <person name="Stange-Thomann N."/>
            <person name="DeArellano K."/>
            <person name="Johnson R."/>
            <person name="Linton L."/>
            <person name="McEwan P."/>
            <person name="McKernan K."/>
            <person name="Talamas J."/>
            <person name="Tirrell A."/>
            <person name="Ye W."/>
            <person name="Zimmer A."/>
            <person name="Barber R.D."/>
            <person name="Cann I."/>
            <person name="Graham D.E."/>
            <person name="Grahame D.A."/>
            <person name="Guss A."/>
            <person name="Hedderich R."/>
            <person name="Ingram-Smith C."/>
            <person name="Kuettner C.H."/>
            <person name="Krzycki J.A."/>
            <person name="Leigh J.A."/>
            <person name="Li W."/>
            <person name="Liu J."/>
            <person name="Mukhopadhyay B."/>
            <person name="Reeve J.N."/>
            <person name="Smith K."/>
            <person name="Springer T.A."/>
            <person name="Umayam L.A."/>
            <person name="White O."/>
            <person name="White R.H."/>
            <person name="de Macario E.C."/>
            <person name="Ferry J.G."/>
            <person name="Jarrell K.F."/>
            <person name="Jing H."/>
            <person name="Macario A.J.L."/>
            <person name="Paulsen I."/>
            <person name="Pritchett M."/>
            <person name="Sowers K.R."/>
            <person name="Swanson R.V."/>
            <person name="Zinder S.H."/>
            <person name="Lander E."/>
            <person name="Metcalf W.W."/>
            <person name="Birren B."/>
        </authorList>
    </citation>
    <scope>NUCLEOTIDE SEQUENCE [LARGE SCALE GENOMIC DNA]</scope>
    <source>
        <strain evidence="3">ATCC 35395 / DSM 2834 / JCM 12185 / C2A</strain>
    </source>
</reference>
<dbReference type="Proteomes" id="UP000002487">
    <property type="component" value="Chromosome"/>
</dbReference>